<evidence type="ECO:0000313" key="5">
    <source>
        <dbReference type="EMBL" id="CDK29843.1"/>
    </source>
</evidence>
<dbReference type="GeneID" id="34523214"/>
<keyword evidence="6" id="KW-1185">Reference proteome</keyword>
<keyword evidence="3" id="KW-0862">Zinc</keyword>
<evidence type="ECO:0000313" key="6">
    <source>
        <dbReference type="Proteomes" id="UP000019384"/>
    </source>
</evidence>
<proteinExistence type="predicted"/>
<reference evidence="5" key="2">
    <citation type="submission" date="2014-02" db="EMBL/GenBank/DDBJ databases">
        <title>Complete DNA sequence of /Kuraishia capsulata/ illustrates novel genomic features among budding yeasts (/Saccharomycotina/).</title>
        <authorList>
            <person name="Morales L."/>
            <person name="Noel B."/>
            <person name="Porcel B."/>
            <person name="Marcet-Houben M."/>
            <person name="Hullo M-F."/>
            <person name="Sacerdot C."/>
            <person name="Tekaia F."/>
            <person name="Leh-Louis V."/>
            <person name="Despons L."/>
            <person name="Khanna V."/>
            <person name="Aury J-M."/>
            <person name="Barbe V."/>
            <person name="Couloux A."/>
            <person name="Labadie K."/>
            <person name="Pelletier E."/>
            <person name="Souciet J-L."/>
            <person name="Boekhout T."/>
            <person name="Gabaldon T."/>
            <person name="Wincker P."/>
            <person name="Dujon B."/>
        </authorList>
    </citation>
    <scope>NUCLEOTIDE SEQUENCE</scope>
    <source>
        <strain evidence="5">CBS 1993</strain>
    </source>
</reference>
<organism evidence="5 6">
    <name type="scientific">Kuraishia capsulata CBS 1993</name>
    <dbReference type="NCBI Taxonomy" id="1382522"/>
    <lineage>
        <taxon>Eukaryota</taxon>
        <taxon>Fungi</taxon>
        <taxon>Dikarya</taxon>
        <taxon>Ascomycota</taxon>
        <taxon>Saccharomycotina</taxon>
        <taxon>Pichiomycetes</taxon>
        <taxon>Pichiales</taxon>
        <taxon>Pichiaceae</taxon>
        <taxon>Kuraishia</taxon>
    </lineage>
</organism>
<dbReference type="RefSeq" id="XP_022461826.1">
    <property type="nucleotide sequence ID" value="XM_022603030.1"/>
</dbReference>
<dbReference type="HOGENOM" id="CLU_2134974_0_0_1"/>
<dbReference type="OrthoDB" id="515692at2759"/>
<name>W6MTP5_9ASCO</name>
<dbReference type="GO" id="GO:0046872">
    <property type="term" value="F:metal ion binding"/>
    <property type="evidence" value="ECO:0007669"/>
    <property type="project" value="UniProtKB-KW"/>
</dbReference>
<keyword evidence="1" id="KW-0479">Metal-binding</keyword>
<dbReference type="PANTHER" id="PTHR11935">
    <property type="entry name" value="BETA LACTAMASE DOMAIN"/>
    <property type="match status" value="1"/>
</dbReference>
<feature type="domain" description="Hydroxyacylglutathione hydrolase C-terminal" evidence="4">
    <location>
        <begin position="23"/>
        <end position="99"/>
    </location>
</feature>
<dbReference type="Gene3D" id="3.60.15.10">
    <property type="entry name" value="Ribonuclease Z/Hydroxyacylglutathione hydrolase-like"/>
    <property type="match status" value="1"/>
</dbReference>
<protein>
    <recommendedName>
        <fullName evidence="4">Hydroxyacylglutathione hydrolase C-terminal domain-containing protein</fullName>
    </recommendedName>
</protein>
<dbReference type="PANTHER" id="PTHR11935:SF94">
    <property type="entry name" value="TENZING NORGAY, ISOFORM C"/>
    <property type="match status" value="1"/>
</dbReference>
<dbReference type="GO" id="GO:0004416">
    <property type="term" value="F:hydroxyacylglutathione hydrolase activity"/>
    <property type="evidence" value="ECO:0007669"/>
    <property type="project" value="TreeGrafter"/>
</dbReference>
<sequence>MDYALNKILGALPADTKVYPGHEYTKSNVKFSNTVLQNPDLSKLTEKANSTEVLTGMYTIGDEKKFNPFMRLQDPQVIKATNSSTEVEAMARLRELKNKL</sequence>
<dbReference type="Proteomes" id="UP000019384">
    <property type="component" value="Unassembled WGS sequence"/>
</dbReference>
<dbReference type="AlphaFoldDB" id="W6MTP5"/>
<evidence type="ECO:0000256" key="2">
    <source>
        <dbReference type="ARBA" id="ARBA00022801"/>
    </source>
</evidence>
<reference evidence="5" key="1">
    <citation type="submission" date="2013-12" db="EMBL/GenBank/DDBJ databases">
        <authorList>
            <person name="Genoscope - CEA"/>
        </authorList>
    </citation>
    <scope>NUCLEOTIDE SEQUENCE</scope>
    <source>
        <strain evidence="5">CBS 1993</strain>
    </source>
</reference>
<dbReference type="SUPFAM" id="SSF56281">
    <property type="entry name" value="Metallo-hydrolase/oxidoreductase"/>
    <property type="match status" value="1"/>
</dbReference>
<dbReference type="EMBL" id="HG793131">
    <property type="protein sequence ID" value="CDK29843.1"/>
    <property type="molecule type" value="Genomic_DNA"/>
</dbReference>
<gene>
    <name evidence="5" type="ORF">KUCA_T00005837001</name>
</gene>
<keyword evidence="2" id="KW-0378">Hydrolase</keyword>
<dbReference type="STRING" id="1382522.W6MTP5"/>
<dbReference type="Pfam" id="PF16123">
    <property type="entry name" value="HAGH_C"/>
    <property type="match status" value="1"/>
</dbReference>
<dbReference type="InterPro" id="IPR032282">
    <property type="entry name" value="HAGH_C"/>
</dbReference>
<evidence type="ECO:0000256" key="3">
    <source>
        <dbReference type="ARBA" id="ARBA00022833"/>
    </source>
</evidence>
<accession>W6MTP5</accession>
<evidence type="ECO:0000259" key="4">
    <source>
        <dbReference type="Pfam" id="PF16123"/>
    </source>
</evidence>
<dbReference type="InterPro" id="IPR036866">
    <property type="entry name" value="RibonucZ/Hydroxyglut_hydro"/>
</dbReference>
<evidence type="ECO:0000256" key="1">
    <source>
        <dbReference type="ARBA" id="ARBA00022723"/>
    </source>
</evidence>